<proteinExistence type="predicted"/>
<name>A0ACB7RL17_HYAAI</name>
<keyword evidence="2" id="KW-1185">Reference proteome</keyword>
<evidence type="ECO:0000313" key="2">
    <source>
        <dbReference type="Proteomes" id="UP000821845"/>
    </source>
</evidence>
<sequence length="517" mass="57570">MDATDAPSCTATIEELQRAMTSLAVAATDPSTQQCLPDLLSPASTSDRDLDALCLVLGGMSLEALQSLKHSNIWWLPTLTGVTREQAVISIRLALAGFHSYKYRSQCLASLYCCLSERQALLPWRRFQVGVAKAPFTGMFVLHNKLVSLWQYMRGYAMAAMLESADTIYACVVGKDERVASPVHEVICLSVHRSQPYLFVYVQCDMPFAVRCLKNSVVRIEGLDHALTSTGIHTVPQDPPSCSRPSLARLFLFEAKRHGQVAVDAQRDAAEKNGQQACDLNSRRGSNADIRKSGMPPSLMTDRDLDVLCDLLSHLSPEAVLSLNETGIWWLPALAGKTHTQAVALIRRALEVFLMYDVRTFCVAWLYCYLSERQLIRHWQQYRVGTSAVALTGDFVLHKLLASALLYLGGHTMGAYIERSGFIYACVMARHHERPPLQHDVFCFSVSCSSPYLYVQGTISNPRFIDALRLVLQRDPARVRDMYLGELRFAFTPSSPPRTGAYDDDELGFILHALGLD</sequence>
<organism evidence="1 2">
    <name type="scientific">Hyalomma asiaticum</name>
    <name type="common">Tick</name>
    <dbReference type="NCBI Taxonomy" id="266040"/>
    <lineage>
        <taxon>Eukaryota</taxon>
        <taxon>Metazoa</taxon>
        <taxon>Ecdysozoa</taxon>
        <taxon>Arthropoda</taxon>
        <taxon>Chelicerata</taxon>
        <taxon>Arachnida</taxon>
        <taxon>Acari</taxon>
        <taxon>Parasitiformes</taxon>
        <taxon>Ixodida</taxon>
        <taxon>Ixodoidea</taxon>
        <taxon>Ixodidae</taxon>
        <taxon>Hyalomminae</taxon>
        <taxon>Hyalomma</taxon>
    </lineage>
</organism>
<reference evidence="1" key="1">
    <citation type="submission" date="2020-05" db="EMBL/GenBank/DDBJ databases">
        <title>Large-scale comparative analyses of tick genomes elucidate their genetic diversity and vector capacities.</title>
        <authorList>
            <person name="Jia N."/>
            <person name="Wang J."/>
            <person name="Shi W."/>
            <person name="Du L."/>
            <person name="Sun Y."/>
            <person name="Zhan W."/>
            <person name="Jiang J."/>
            <person name="Wang Q."/>
            <person name="Zhang B."/>
            <person name="Ji P."/>
            <person name="Sakyi L.B."/>
            <person name="Cui X."/>
            <person name="Yuan T."/>
            <person name="Jiang B."/>
            <person name="Yang W."/>
            <person name="Lam T.T.-Y."/>
            <person name="Chang Q."/>
            <person name="Ding S."/>
            <person name="Wang X."/>
            <person name="Zhu J."/>
            <person name="Ruan X."/>
            <person name="Zhao L."/>
            <person name="Wei J."/>
            <person name="Que T."/>
            <person name="Du C."/>
            <person name="Cheng J."/>
            <person name="Dai P."/>
            <person name="Han X."/>
            <person name="Huang E."/>
            <person name="Gao Y."/>
            <person name="Liu J."/>
            <person name="Shao H."/>
            <person name="Ye R."/>
            <person name="Li L."/>
            <person name="Wei W."/>
            <person name="Wang X."/>
            <person name="Wang C."/>
            <person name="Yang T."/>
            <person name="Huo Q."/>
            <person name="Li W."/>
            <person name="Guo W."/>
            <person name="Chen H."/>
            <person name="Zhou L."/>
            <person name="Ni X."/>
            <person name="Tian J."/>
            <person name="Zhou Y."/>
            <person name="Sheng Y."/>
            <person name="Liu T."/>
            <person name="Pan Y."/>
            <person name="Xia L."/>
            <person name="Li J."/>
            <person name="Zhao F."/>
            <person name="Cao W."/>
        </authorList>
    </citation>
    <scope>NUCLEOTIDE SEQUENCE</scope>
    <source>
        <strain evidence="1">Hyas-2018</strain>
    </source>
</reference>
<evidence type="ECO:0000313" key="1">
    <source>
        <dbReference type="EMBL" id="KAH6922023.1"/>
    </source>
</evidence>
<gene>
    <name evidence="1" type="ORF">HPB50_007647</name>
</gene>
<protein>
    <submittedName>
        <fullName evidence="1">Uncharacterized protein</fullName>
    </submittedName>
</protein>
<comment type="caution">
    <text evidence="1">The sequence shown here is derived from an EMBL/GenBank/DDBJ whole genome shotgun (WGS) entry which is preliminary data.</text>
</comment>
<dbReference type="EMBL" id="CM023489">
    <property type="protein sequence ID" value="KAH6922023.1"/>
    <property type="molecule type" value="Genomic_DNA"/>
</dbReference>
<accession>A0ACB7RL17</accession>
<dbReference type="Proteomes" id="UP000821845">
    <property type="component" value="Chromosome 9"/>
</dbReference>